<dbReference type="RefSeq" id="WP_093966086.1">
    <property type="nucleotide sequence ID" value="NZ_FXYE01000001.1"/>
</dbReference>
<accession>A0A238JQ78</accession>
<organism evidence="2 3">
    <name type="scientific">Actibacterium lipolyticum</name>
    <dbReference type="NCBI Taxonomy" id="1524263"/>
    <lineage>
        <taxon>Bacteria</taxon>
        <taxon>Pseudomonadati</taxon>
        <taxon>Pseudomonadota</taxon>
        <taxon>Alphaproteobacteria</taxon>
        <taxon>Rhodobacterales</taxon>
        <taxon>Roseobacteraceae</taxon>
        <taxon>Actibacterium</taxon>
    </lineage>
</organism>
<proteinExistence type="predicted"/>
<dbReference type="OrthoDB" id="7866618at2"/>
<keyword evidence="3" id="KW-1185">Reference proteome</keyword>
<feature type="compositionally biased region" description="Polar residues" evidence="1">
    <location>
        <begin position="84"/>
        <end position="97"/>
    </location>
</feature>
<gene>
    <name evidence="2" type="ORF">COL8621_00899</name>
</gene>
<sequence>MSLLSTLAKVAVGVAVAKGVSSLGKQASGQTSAGSGSVFGDAFSANTGAAAPSGGGLQDMLGSVLSGGSTQGGGLGGLLEGLSNASRPTGGTAQPSGGSLGDLLNQSLQRFGEPETAPSQAQEDTASLMLKAMLQAAKSDGKIDAAEKEKLLGHLGDISPAEMEFVNAELAAPVDVDGLARSVPRGMEGQVYLMSVMGIDLDNRAEANYLHQFATAMGLDQRSVNAIHNKLGVPALYS</sequence>
<dbReference type="AlphaFoldDB" id="A0A238JQ78"/>
<reference evidence="3" key="1">
    <citation type="submission" date="2017-05" db="EMBL/GenBank/DDBJ databases">
        <authorList>
            <person name="Rodrigo-Torres L."/>
            <person name="Arahal R. D."/>
            <person name="Lucena T."/>
        </authorList>
    </citation>
    <scope>NUCLEOTIDE SEQUENCE [LARGE SCALE GENOMIC DNA]</scope>
    <source>
        <strain evidence="3">CECT 8621</strain>
    </source>
</reference>
<dbReference type="Proteomes" id="UP000202922">
    <property type="component" value="Unassembled WGS sequence"/>
</dbReference>
<dbReference type="CDD" id="cd07178">
    <property type="entry name" value="terB_like_YebE"/>
    <property type="match status" value="1"/>
</dbReference>
<dbReference type="InterPro" id="IPR029024">
    <property type="entry name" value="TerB-like"/>
</dbReference>
<name>A0A238JQ78_9RHOB</name>
<dbReference type="EMBL" id="FXYE01000001">
    <property type="protein sequence ID" value="SMX32820.1"/>
    <property type="molecule type" value="Genomic_DNA"/>
</dbReference>
<dbReference type="InterPro" id="IPR007486">
    <property type="entry name" value="YebE"/>
</dbReference>
<evidence type="ECO:0000313" key="2">
    <source>
        <dbReference type="EMBL" id="SMX32820.1"/>
    </source>
</evidence>
<evidence type="ECO:0008006" key="4">
    <source>
        <dbReference type="Google" id="ProtNLM"/>
    </source>
</evidence>
<feature type="region of interest" description="Disordered" evidence="1">
    <location>
        <begin position="76"/>
        <end position="104"/>
    </location>
</feature>
<dbReference type="SUPFAM" id="SSF158682">
    <property type="entry name" value="TerB-like"/>
    <property type="match status" value="1"/>
</dbReference>
<evidence type="ECO:0000256" key="1">
    <source>
        <dbReference type="SAM" id="MobiDB-lite"/>
    </source>
</evidence>
<protein>
    <recommendedName>
        <fullName evidence="4">DUF533 domain-containing protein</fullName>
    </recommendedName>
</protein>
<dbReference type="Pfam" id="PF04391">
    <property type="entry name" value="DUF533"/>
    <property type="match status" value="1"/>
</dbReference>
<evidence type="ECO:0000313" key="3">
    <source>
        <dbReference type="Proteomes" id="UP000202922"/>
    </source>
</evidence>
<dbReference type="Gene3D" id="1.10.3680.10">
    <property type="entry name" value="TerB-like"/>
    <property type="match status" value="1"/>
</dbReference>